<keyword evidence="6" id="KW-0378">Hydrolase</keyword>
<dbReference type="GO" id="GO:0005229">
    <property type="term" value="F:intracellularly calcium-gated chloride channel activity"/>
    <property type="evidence" value="ECO:0007669"/>
    <property type="project" value="InterPro"/>
</dbReference>
<dbReference type="InterPro" id="IPR002035">
    <property type="entry name" value="VWF_A"/>
</dbReference>
<feature type="transmembrane region" description="Helical" evidence="11">
    <location>
        <begin position="893"/>
        <end position="914"/>
    </location>
</feature>
<evidence type="ECO:0000256" key="8">
    <source>
        <dbReference type="ARBA" id="ARBA00023049"/>
    </source>
</evidence>
<keyword evidence="11" id="KW-0812">Transmembrane</keyword>
<comment type="similarity">
    <text evidence="1">Belongs to the CLCR family.</text>
</comment>
<dbReference type="PROSITE" id="PS50234">
    <property type="entry name" value="VWFA"/>
    <property type="match status" value="1"/>
</dbReference>
<keyword evidence="11" id="KW-1133">Transmembrane helix</keyword>
<evidence type="ECO:0000256" key="4">
    <source>
        <dbReference type="ARBA" id="ARBA00022723"/>
    </source>
</evidence>
<reference evidence="14" key="2">
    <citation type="submission" date="2025-08" db="UniProtKB">
        <authorList>
            <consortium name="Ensembl"/>
        </authorList>
    </citation>
    <scope>IDENTIFICATION</scope>
</reference>
<keyword evidence="9" id="KW-0325">Glycoprotein</keyword>
<keyword evidence="5 12" id="KW-0732">Signal</keyword>
<evidence type="ECO:0000256" key="2">
    <source>
        <dbReference type="ARBA" id="ARBA00022448"/>
    </source>
</evidence>
<keyword evidence="4" id="KW-0479">Metal-binding</keyword>
<evidence type="ECO:0000256" key="12">
    <source>
        <dbReference type="SAM" id="SignalP"/>
    </source>
</evidence>
<feature type="signal peptide" evidence="12">
    <location>
        <begin position="1"/>
        <end position="21"/>
    </location>
</feature>
<keyword evidence="7" id="KW-0862">Zinc</keyword>
<dbReference type="GeneTree" id="ENSGT00940000154682"/>
<keyword evidence="10" id="KW-0868">Chloride</keyword>
<evidence type="ECO:0000313" key="14">
    <source>
        <dbReference type="Ensembl" id="ENSECRP00000024677.1"/>
    </source>
</evidence>
<dbReference type="Proteomes" id="UP000694620">
    <property type="component" value="Chromosome 10"/>
</dbReference>
<dbReference type="GO" id="GO:0046872">
    <property type="term" value="F:metal ion binding"/>
    <property type="evidence" value="ECO:0007669"/>
    <property type="project" value="UniProtKB-KW"/>
</dbReference>
<dbReference type="InterPro" id="IPR036465">
    <property type="entry name" value="vWFA_dom_sf"/>
</dbReference>
<evidence type="ECO:0000256" key="3">
    <source>
        <dbReference type="ARBA" id="ARBA00022670"/>
    </source>
</evidence>
<dbReference type="PANTHER" id="PTHR10579:SF66">
    <property type="entry name" value="CALCIUM-ACTIVATED CHLORIDE CHANNEL REGULATOR 2"/>
    <property type="match status" value="1"/>
</dbReference>
<dbReference type="Gene3D" id="3.40.50.410">
    <property type="entry name" value="von Willebrand factor, type A domain"/>
    <property type="match status" value="1"/>
</dbReference>
<organism evidence="14 15">
    <name type="scientific">Erpetoichthys calabaricus</name>
    <name type="common">Rope fish</name>
    <name type="synonym">Calamoichthys calabaricus</name>
    <dbReference type="NCBI Taxonomy" id="27687"/>
    <lineage>
        <taxon>Eukaryota</taxon>
        <taxon>Metazoa</taxon>
        <taxon>Chordata</taxon>
        <taxon>Craniata</taxon>
        <taxon>Vertebrata</taxon>
        <taxon>Euteleostomi</taxon>
        <taxon>Actinopterygii</taxon>
        <taxon>Polypteriformes</taxon>
        <taxon>Polypteridae</taxon>
        <taxon>Erpetoichthys</taxon>
    </lineage>
</organism>
<evidence type="ECO:0000256" key="10">
    <source>
        <dbReference type="ARBA" id="ARBA00023214"/>
    </source>
</evidence>
<protein>
    <submittedName>
        <fullName evidence="14">Chloride channel accessory 1</fullName>
    </submittedName>
</protein>
<keyword evidence="15" id="KW-1185">Reference proteome</keyword>
<dbReference type="PANTHER" id="PTHR10579">
    <property type="entry name" value="CALCIUM-ACTIVATED CHLORIDE CHANNEL REGULATOR"/>
    <property type="match status" value="1"/>
</dbReference>
<evidence type="ECO:0000256" key="1">
    <source>
        <dbReference type="ARBA" id="ARBA00006398"/>
    </source>
</evidence>
<keyword evidence="3" id="KW-0645">Protease</keyword>
<proteinExistence type="inferred from homology"/>
<dbReference type="Pfam" id="PF08434">
    <property type="entry name" value="CLCA"/>
    <property type="match status" value="1"/>
</dbReference>
<keyword evidence="8" id="KW-0482">Metalloprotease</keyword>
<dbReference type="InterPro" id="IPR013642">
    <property type="entry name" value="CLCA_N"/>
</dbReference>
<feature type="domain" description="VWFA" evidence="13">
    <location>
        <begin position="311"/>
        <end position="481"/>
    </location>
</feature>
<evidence type="ECO:0000256" key="11">
    <source>
        <dbReference type="SAM" id="Phobius"/>
    </source>
</evidence>
<evidence type="ECO:0000256" key="6">
    <source>
        <dbReference type="ARBA" id="ARBA00022801"/>
    </source>
</evidence>
<evidence type="ECO:0000313" key="15">
    <source>
        <dbReference type="Proteomes" id="UP000694620"/>
    </source>
</evidence>
<name>A0A8C4XDU9_ERPCA</name>
<dbReference type="AlphaFoldDB" id="A0A8C4XDU9"/>
<keyword evidence="11" id="KW-0472">Membrane</keyword>
<gene>
    <name evidence="14" type="primary">CLCA1</name>
</gene>
<dbReference type="NCBIfam" id="TIGR00868">
    <property type="entry name" value="hCaCC"/>
    <property type="match status" value="1"/>
</dbReference>
<dbReference type="SMART" id="SM00327">
    <property type="entry name" value="VWA"/>
    <property type="match status" value="1"/>
</dbReference>
<accession>A0A8C4XDU9</accession>
<dbReference type="Ensembl" id="ENSECRT00000025213.1">
    <property type="protein sequence ID" value="ENSECRP00000024677.1"/>
    <property type="gene ID" value="ENSECRG00000013862.1"/>
</dbReference>
<dbReference type="InterPro" id="IPR051266">
    <property type="entry name" value="CLCR"/>
</dbReference>
<dbReference type="CDD" id="cd00198">
    <property type="entry name" value="vWFA"/>
    <property type="match status" value="1"/>
</dbReference>
<reference evidence="14" key="3">
    <citation type="submission" date="2025-09" db="UniProtKB">
        <authorList>
            <consortium name="Ensembl"/>
        </authorList>
    </citation>
    <scope>IDENTIFICATION</scope>
</reference>
<evidence type="ECO:0000259" key="13">
    <source>
        <dbReference type="PROSITE" id="PS50234"/>
    </source>
</evidence>
<feature type="chain" id="PRO_5034073271" evidence="12">
    <location>
        <begin position="22"/>
        <end position="929"/>
    </location>
</feature>
<evidence type="ECO:0000256" key="5">
    <source>
        <dbReference type="ARBA" id="ARBA00022729"/>
    </source>
</evidence>
<evidence type="ECO:0000256" key="7">
    <source>
        <dbReference type="ARBA" id="ARBA00022833"/>
    </source>
</evidence>
<keyword evidence="2" id="KW-0813">Transport</keyword>
<dbReference type="SUPFAM" id="SSF53300">
    <property type="entry name" value="vWA-like"/>
    <property type="match status" value="1"/>
</dbReference>
<dbReference type="GO" id="GO:0005886">
    <property type="term" value="C:plasma membrane"/>
    <property type="evidence" value="ECO:0007669"/>
    <property type="project" value="TreeGrafter"/>
</dbReference>
<dbReference type="GO" id="GO:0006508">
    <property type="term" value="P:proteolysis"/>
    <property type="evidence" value="ECO:0007669"/>
    <property type="project" value="UniProtKB-KW"/>
</dbReference>
<reference evidence="14" key="1">
    <citation type="submission" date="2021-06" db="EMBL/GenBank/DDBJ databases">
        <authorList>
            <consortium name="Wellcome Sanger Institute Data Sharing"/>
        </authorList>
    </citation>
    <scope>NUCLEOTIDE SEQUENCE [LARGE SCALE GENOMIC DNA]</scope>
</reference>
<dbReference type="InterPro" id="IPR004727">
    <property type="entry name" value="CLCA_chordata"/>
</dbReference>
<dbReference type="GO" id="GO:0008237">
    <property type="term" value="F:metallopeptidase activity"/>
    <property type="evidence" value="ECO:0007669"/>
    <property type="project" value="UniProtKB-KW"/>
</dbReference>
<evidence type="ECO:0000256" key="9">
    <source>
        <dbReference type="ARBA" id="ARBA00023180"/>
    </source>
</evidence>
<dbReference type="Pfam" id="PF00092">
    <property type="entry name" value="VWA"/>
    <property type="match status" value="1"/>
</dbReference>
<sequence>MAYSAHRILFLGLCLLSGIKCSKVVLENNGYKNLVIAINPEVPENTSYKLVKNSKETEMVRGASKYLFTASAKRFYIKDVKILIPATWETQPNYARPKTESYSEADVIIAAPYMNYGNDPYTLQYGGCGEAGRYIHLTPDFLIDDKFLQIYGPRERVLVHEWAHLRWGVYDEYNEDKPFYFAPDKSFEATRCSVDITGIMAECKDPQCSGIKPCEVDQVTGSPTKKCQFFPDKKQRTTSSIMFYQGLNAITEFCNQDSHNAEAPNMQNKMCKSRSVWEVIEQSKDFKASVPMNENAPPPTTFTYLQGGDRVICLVLDVSSNMMISQRKERLQQAAELFILQFIETGSFLGIVQFNSEGKILQELTHIEDDNSRITLANHLPNLAEGGLNICEGIRTAFRVFRNFDQMTYGDEIVLATAGEDNGLTSCMSEVKESGAIIHTIAIGPSAAKELEVLSGITGGLQFSATDSPDSNGLIDAFAGICSTGGHFFNQTIQKKIIYMMNSRQYYWLNGTVSVDRTVGNDTVFVVTWETMATPAIYVFSPSGQDYSADFVLDMALKESHLKIPGTAEVGDWHYNIDIINATSQTLTMTVTSRAASSSQPPVTVNAYMNKNSANAQSPIKVYAEVSKGYLPVLGAKVTAFIESDTNKEEFQLLDNGAGADIIKNDGVYSGYFFKFNGNGRYSLKVKVQGSEKVTKLSFRKGARAYYIPGYHENGYIFPNPQKPPVSEEDLQSDLGSFTRTTSGGVLVVTGMTGSQSPNFPPCQITDLDANIEGEQVSLSWTAPGEHVDQGTASNYEIRMSATCKELKDHFENAILINMSGLVPQEAGKREYFAFKPEGIVLKNGTIIYFAARAADTFSIKADISNIAQATIMLPYIPAVPEDPESTIDITSLALITVFSIIGICIIAGVSMCITKRKQRRRRRTAPAA</sequence>